<dbReference type="Proteomes" id="UP000325785">
    <property type="component" value="Chromosome"/>
</dbReference>
<evidence type="ECO:0000313" key="3">
    <source>
        <dbReference type="Proteomes" id="UP000051401"/>
    </source>
</evidence>
<protein>
    <submittedName>
        <fullName evidence="1">Uncharacterized protein</fullName>
    </submittedName>
</protein>
<reference evidence="1 3" key="1">
    <citation type="submission" date="2015-04" db="EMBL/GenBank/DDBJ databases">
        <title>The draft genome sequence of Roseovarius indicus B108T.</title>
        <authorList>
            <person name="Li G."/>
            <person name="Lai Q."/>
            <person name="Shao Z."/>
            <person name="Yan P."/>
        </authorList>
    </citation>
    <scope>NUCLEOTIDE SEQUENCE [LARGE SCALE GENOMIC DNA]</scope>
    <source>
        <strain evidence="1 3">B108</strain>
    </source>
</reference>
<dbReference type="EMBL" id="LAXI01000103">
    <property type="protein sequence ID" value="KRS10196.1"/>
    <property type="molecule type" value="Genomic_DNA"/>
</dbReference>
<dbReference type="EMBL" id="CP031598">
    <property type="protein sequence ID" value="QEW26759.1"/>
    <property type="molecule type" value="Genomic_DNA"/>
</dbReference>
<organism evidence="1 3">
    <name type="scientific">Roseovarius indicus</name>
    <dbReference type="NCBI Taxonomy" id="540747"/>
    <lineage>
        <taxon>Bacteria</taxon>
        <taxon>Pseudomonadati</taxon>
        <taxon>Pseudomonadota</taxon>
        <taxon>Alphaproteobacteria</taxon>
        <taxon>Rhodobacterales</taxon>
        <taxon>Roseobacteraceae</taxon>
        <taxon>Roseovarius</taxon>
    </lineage>
</organism>
<dbReference type="AlphaFoldDB" id="A0A0T5NMJ8"/>
<proteinExistence type="predicted"/>
<dbReference type="OrthoDB" id="9868985at2"/>
<reference evidence="2 4" key="2">
    <citation type="submission" date="2018-08" db="EMBL/GenBank/DDBJ databases">
        <title>Genetic Globetrotter - A new plasmid hitch-hiking vast phylogenetic and geographic distances.</title>
        <authorList>
            <person name="Vollmers J."/>
            <person name="Petersen J."/>
        </authorList>
    </citation>
    <scope>NUCLEOTIDE SEQUENCE [LARGE SCALE GENOMIC DNA]</scope>
    <source>
        <strain evidence="2 4">DSM 26383</strain>
    </source>
</reference>
<evidence type="ECO:0000313" key="2">
    <source>
        <dbReference type="EMBL" id="QEW26759.1"/>
    </source>
</evidence>
<dbReference type="Proteomes" id="UP000051401">
    <property type="component" value="Unassembled WGS sequence"/>
</dbReference>
<gene>
    <name evidence="2" type="ORF">RIdsm_02561</name>
    <name evidence="1" type="ORF">XM52_29260</name>
</gene>
<sequence>MASVEAINRSLRIILLDDGKTYPITNWFDINGDDCDPDEAEFAVAGPDSNGKWYTIELGAYSFLGVH</sequence>
<dbReference type="PATRIC" id="fig|540747.5.peg.909"/>
<keyword evidence="3" id="KW-1185">Reference proteome</keyword>
<dbReference type="KEGG" id="rid:RIdsm_02561"/>
<dbReference type="RefSeq" id="WP_057822136.1">
    <property type="nucleotide sequence ID" value="NZ_CP031598.1"/>
</dbReference>
<evidence type="ECO:0000313" key="4">
    <source>
        <dbReference type="Proteomes" id="UP000325785"/>
    </source>
</evidence>
<name>A0A0T5NMJ8_9RHOB</name>
<dbReference type="STRING" id="540747.SAMN04488031_101782"/>
<evidence type="ECO:0000313" key="1">
    <source>
        <dbReference type="EMBL" id="KRS10196.1"/>
    </source>
</evidence>
<accession>A0A0T5NMJ8</accession>